<sequence length="98" mass="11080">MTSWRYRKGGLLRRRSVSGGLRITLPRLSLGAPQANPVGNKDATRASADKVCRPKECEECYERAERNATRSSARPQRPKTAVERRCVGRTEKRTRVPL</sequence>
<dbReference type="AlphaFoldDB" id="A0AAV7SNP7"/>
<gene>
    <name evidence="2" type="ORF">NDU88_006068</name>
</gene>
<name>A0AAV7SNP7_PLEWA</name>
<organism evidence="2 3">
    <name type="scientific">Pleurodeles waltl</name>
    <name type="common">Iberian ribbed newt</name>
    <dbReference type="NCBI Taxonomy" id="8319"/>
    <lineage>
        <taxon>Eukaryota</taxon>
        <taxon>Metazoa</taxon>
        <taxon>Chordata</taxon>
        <taxon>Craniata</taxon>
        <taxon>Vertebrata</taxon>
        <taxon>Euteleostomi</taxon>
        <taxon>Amphibia</taxon>
        <taxon>Batrachia</taxon>
        <taxon>Caudata</taxon>
        <taxon>Salamandroidea</taxon>
        <taxon>Salamandridae</taxon>
        <taxon>Pleurodelinae</taxon>
        <taxon>Pleurodeles</taxon>
    </lineage>
</organism>
<feature type="compositionally biased region" description="Basic and acidic residues" evidence="1">
    <location>
        <begin position="80"/>
        <end position="98"/>
    </location>
</feature>
<protein>
    <submittedName>
        <fullName evidence="2">Uncharacterized protein</fullName>
    </submittedName>
</protein>
<dbReference type="Proteomes" id="UP001066276">
    <property type="component" value="Chromosome 4_2"/>
</dbReference>
<comment type="caution">
    <text evidence="2">The sequence shown here is derived from an EMBL/GenBank/DDBJ whole genome shotgun (WGS) entry which is preliminary data.</text>
</comment>
<evidence type="ECO:0000313" key="2">
    <source>
        <dbReference type="EMBL" id="KAJ1165651.1"/>
    </source>
</evidence>
<proteinExistence type="predicted"/>
<dbReference type="EMBL" id="JANPWB010000008">
    <property type="protein sequence ID" value="KAJ1165651.1"/>
    <property type="molecule type" value="Genomic_DNA"/>
</dbReference>
<accession>A0AAV7SNP7</accession>
<evidence type="ECO:0000313" key="3">
    <source>
        <dbReference type="Proteomes" id="UP001066276"/>
    </source>
</evidence>
<evidence type="ECO:0000256" key="1">
    <source>
        <dbReference type="SAM" id="MobiDB-lite"/>
    </source>
</evidence>
<feature type="region of interest" description="Disordered" evidence="1">
    <location>
        <begin position="63"/>
        <end position="98"/>
    </location>
</feature>
<keyword evidence="3" id="KW-1185">Reference proteome</keyword>
<reference evidence="2" key="1">
    <citation type="journal article" date="2022" name="bioRxiv">
        <title>Sequencing and chromosome-scale assembly of the giantPleurodeles waltlgenome.</title>
        <authorList>
            <person name="Brown T."/>
            <person name="Elewa A."/>
            <person name="Iarovenko S."/>
            <person name="Subramanian E."/>
            <person name="Araus A.J."/>
            <person name="Petzold A."/>
            <person name="Susuki M."/>
            <person name="Suzuki K.-i.T."/>
            <person name="Hayashi T."/>
            <person name="Toyoda A."/>
            <person name="Oliveira C."/>
            <person name="Osipova E."/>
            <person name="Leigh N.D."/>
            <person name="Simon A."/>
            <person name="Yun M.H."/>
        </authorList>
    </citation>
    <scope>NUCLEOTIDE SEQUENCE</scope>
    <source>
        <strain evidence="2">20211129_DDA</strain>
        <tissue evidence="2">Liver</tissue>
    </source>
</reference>